<dbReference type="PANTHER" id="PTHR10083:SF374">
    <property type="entry name" value="BPTI_KUNITZ INHIBITOR DOMAIN-CONTAINING PROTEIN"/>
    <property type="match status" value="1"/>
</dbReference>
<dbReference type="PANTHER" id="PTHR10083">
    <property type="entry name" value="KUNITZ-TYPE PROTEASE INHIBITOR-RELATED"/>
    <property type="match status" value="1"/>
</dbReference>
<feature type="signal peptide" evidence="3">
    <location>
        <begin position="1"/>
        <end position="21"/>
    </location>
</feature>
<dbReference type="PROSITE" id="PS00280">
    <property type="entry name" value="BPTI_KUNITZ_1"/>
    <property type="match status" value="1"/>
</dbReference>
<keyword evidence="2" id="KW-0812">Transmembrane</keyword>
<protein>
    <submittedName>
        <fullName evidence="5">Collagen, type VII, alpha 1</fullName>
    </submittedName>
</protein>
<dbReference type="Pfam" id="PF00014">
    <property type="entry name" value="Kunitz_BPTI"/>
    <property type="match status" value="1"/>
</dbReference>
<dbReference type="PROSITE" id="PS50279">
    <property type="entry name" value="BPTI_KUNITZ_2"/>
    <property type="match status" value="1"/>
</dbReference>
<organism evidence="5 6">
    <name type="scientific">Seriola dumerili</name>
    <name type="common">Greater amberjack</name>
    <name type="synonym">Caranx dumerili</name>
    <dbReference type="NCBI Taxonomy" id="41447"/>
    <lineage>
        <taxon>Eukaryota</taxon>
        <taxon>Metazoa</taxon>
        <taxon>Chordata</taxon>
        <taxon>Craniata</taxon>
        <taxon>Vertebrata</taxon>
        <taxon>Euteleostomi</taxon>
        <taxon>Actinopterygii</taxon>
        <taxon>Neopterygii</taxon>
        <taxon>Teleostei</taxon>
        <taxon>Neoteleostei</taxon>
        <taxon>Acanthomorphata</taxon>
        <taxon>Carangaria</taxon>
        <taxon>Carangiformes</taxon>
        <taxon>Carangidae</taxon>
        <taxon>Seriola</taxon>
    </lineage>
</organism>
<evidence type="ECO:0000256" key="2">
    <source>
        <dbReference type="SAM" id="Phobius"/>
    </source>
</evidence>
<keyword evidence="2" id="KW-1133">Transmembrane helix</keyword>
<feature type="transmembrane region" description="Helical" evidence="2">
    <location>
        <begin position="105"/>
        <end position="125"/>
    </location>
</feature>
<keyword evidence="3" id="KW-0732">Signal</keyword>
<dbReference type="SUPFAM" id="SSF57362">
    <property type="entry name" value="BPTI-like"/>
    <property type="match status" value="1"/>
</dbReference>
<evidence type="ECO:0000259" key="4">
    <source>
        <dbReference type="PROSITE" id="PS50279"/>
    </source>
</evidence>
<dbReference type="Proteomes" id="UP000261420">
    <property type="component" value="Unplaced"/>
</dbReference>
<keyword evidence="2" id="KW-0472">Membrane</keyword>
<evidence type="ECO:0000256" key="1">
    <source>
        <dbReference type="ARBA" id="ARBA00023157"/>
    </source>
</evidence>
<keyword evidence="6" id="KW-1185">Reference proteome</keyword>
<dbReference type="Gene3D" id="4.10.410.10">
    <property type="entry name" value="Pancreatic trypsin inhibitor Kunitz domain"/>
    <property type="match status" value="1"/>
</dbReference>
<dbReference type="Ensembl" id="ENSSDUT00000019375.1">
    <property type="protein sequence ID" value="ENSSDUP00000019035.1"/>
    <property type="gene ID" value="ENSSDUG00000013035.1"/>
</dbReference>
<dbReference type="InterPro" id="IPR036880">
    <property type="entry name" value="Kunitz_BPTI_sf"/>
</dbReference>
<dbReference type="SMART" id="SM00131">
    <property type="entry name" value="KU"/>
    <property type="match status" value="1"/>
</dbReference>
<keyword evidence="1" id="KW-1015">Disulfide bond</keyword>
<dbReference type="FunFam" id="4.10.410.10:FF:000017">
    <property type="entry name" value="papilin isoform X2"/>
    <property type="match status" value="1"/>
</dbReference>
<reference evidence="5" key="1">
    <citation type="submission" date="2025-08" db="UniProtKB">
        <authorList>
            <consortium name="Ensembl"/>
        </authorList>
    </citation>
    <scope>IDENTIFICATION</scope>
</reference>
<dbReference type="GeneTree" id="ENSGT00940000154368"/>
<feature type="chain" id="PRO_5017175836" evidence="3">
    <location>
        <begin position="22"/>
        <end position="126"/>
    </location>
</feature>
<dbReference type="InterPro" id="IPR002223">
    <property type="entry name" value="Kunitz_BPTI"/>
</dbReference>
<evidence type="ECO:0000313" key="5">
    <source>
        <dbReference type="Ensembl" id="ENSSDUP00000019035.1"/>
    </source>
</evidence>
<evidence type="ECO:0000256" key="3">
    <source>
        <dbReference type="SAM" id="SignalP"/>
    </source>
</evidence>
<dbReference type="PRINTS" id="PR00759">
    <property type="entry name" value="BASICPTASE"/>
</dbReference>
<dbReference type="GO" id="GO:0005615">
    <property type="term" value="C:extracellular space"/>
    <property type="evidence" value="ECO:0007669"/>
    <property type="project" value="TreeGrafter"/>
</dbReference>
<dbReference type="GO" id="GO:0004867">
    <property type="term" value="F:serine-type endopeptidase inhibitor activity"/>
    <property type="evidence" value="ECO:0007669"/>
    <property type="project" value="InterPro"/>
</dbReference>
<sequence>CWNGGMIFLWGFGIVVSPADLCQLPMEEGSCGRYTLRWYFNSQAQACRPFIYSGCEGNDNRFLHLEECEEGLPEYIGEQGPPGPIGRPGTPGTPVSTRTHAHKRLFLYTYCSISLILSFVLHLRLF</sequence>
<reference evidence="5" key="2">
    <citation type="submission" date="2025-09" db="UniProtKB">
        <authorList>
            <consortium name="Ensembl"/>
        </authorList>
    </citation>
    <scope>IDENTIFICATION</scope>
</reference>
<dbReference type="InterPro" id="IPR020901">
    <property type="entry name" value="Prtase_inh_Kunz-CS"/>
</dbReference>
<dbReference type="AlphaFoldDB" id="A0A3B4UMV0"/>
<name>A0A3B4UMV0_SERDU</name>
<dbReference type="InterPro" id="IPR050098">
    <property type="entry name" value="TFPI/VKTCI-like"/>
</dbReference>
<accession>A0A3B4UMV0</accession>
<proteinExistence type="predicted"/>
<feature type="domain" description="BPTI/Kunitz inhibitor" evidence="4">
    <location>
        <begin position="22"/>
        <end position="72"/>
    </location>
</feature>
<evidence type="ECO:0000313" key="6">
    <source>
        <dbReference type="Proteomes" id="UP000261420"/>
    </source>
</evidence>